<dbReference type="AlphaFoldDB" id="A0AAW2TF59"/>
<accession>A0AAW2TF59</accession>
<name>A0AAW2TF59_SESRA</name>
<comment type="caution">
    <text evidence="1">The sequence shown here is derived from an EMBL/GenBank/DDBJ whole genome shotgun (WGS) entry which is preliminary data.</text>
</comment>
<dbReference type="EMBL" id="JACGWJ010000008">
    <property type="protein sequence ID" value="KAL0403430.1"/>
    <property type="molecule type" value="Genomic_DNA"/>
</dbReference>
<proteinExistence type="predicted"/>
<reference evidence="1" key="1">
    <citation type="submission" date="2020-06" db="EMBL/GenBank/DDBJ databases">
        <authorList>
            <person name="Li T."/>
            <person name="Hu X."/>
            <person name="Zhang T."/>
            <person name="Song X."/>
            <person name="Zhang H."/>
            <person name="Dai N."/>
            <person name="Sheng W."/>
            <person name="Hou X."/>
            <person name="Wei L."/>
        </authorList>
    </citation>
    <scope>NUCLEOTIDE SEQUENCE</scope>
    <source>
        <strain evidence="1">G02</strain>
        <tissue evidence="1">Leaf</tissue>
    </source>
</reference>
<sequence>MVVSGNNPLESFLNSVQVVKAAFSPLESNFRKVARSFEHCFNGVSKNGKLNIGVADANGELVAARLNVKNKSGQRVVVNGDGDDLKKGKVPIKIFVGIFKEEYESNDHCDTNVRHDWVEKLNGNVWKKGLKQRYGSDRSRKEDGNGNFLHFEITLPALINGFLQALSNVNVEVKQRVAGETKLKELKVIEGKDLQFEYLIGFLYNKLSHFPKFGEDILDHESRNTDRESSGPPFNQFGHFKALTSIFEGKRADVNGLFGNLKFAKVRGMPSSIVGVPSTEDVRGEGVNQEDIGGLSPPKLTNGVLAIPFSNVEHLRSTLSTASLTELIELLPQIGRSVKEDHSDKKKLFSDQDFFRYTEAEGMFFI</sequence>
<organism evidence="1">
    <name type="scientific">Sesamum radiatum</name>
    <name type="common">Black benniseed</name>
    <dbReference type="NCBI Taxonomy" id="300843"/>
    <lineage>
        <taxon>Eukaryota</taxon>
        <taxon>Viridiplantae</taxon>
        <taxon>Streptophyta</taxon>
        <taxon>Embryophyta</taxon>
        <taxon>Tracheophyta</taxon>
        <taxon>Spermatophyta</taxon>
        <taxon>Magnoliopsida</taxon>
        <taxon>eudicotyledons</taxon>
        <taxon>Gunneridae</taxon>
        <taxon>Pentapetalae</taxon>
        <taxon>asterids</taxon>
        <taxon>lamiids</taxon>
        <taxon>Lamiales</taxon>
        <taxon>Pedaliaceae</taxon>
        <taxon>Sesamum</taxon>
    </lineage>
</organism>
<evidence type="ECO:0000313" key="1">
    <source>
        <dbReference type="EMBL" id="KAL0403430.1"/>
    </source>
</evidence>
<reference evidence="1" key="2">
    <citation type="journal article" date="2024" name="Plant">
        <title>Genomic evolution and insights into agronomic trait innovations of Sesamum species.</title>
        <authorList>
            <person name="Miao H."/>
            <person name="Wang L."/>
            <person name="Qu L."/>
            <person name="Liu H."/>
            <person name="Sun Y."/>
            <person name="Le M."/>
            <person name="Wang Q."/>
            <person name="Wei S."/>
            <person name="Zheng Y."/>
            <person name="Lin W."/>
            <person name="Duan Y."/>
            <person name="Cao H."/>
            <person name="Xiong S."/>
            <person name="Wang X."/>
            <person name="Wei L."/>
            <person name="Li C."/>
            <person name="Ma Q."/>
            <person name="Ju M."/>
            <person name="Zhao R."/>
            <person name="Li G."/>
            <person name="Mu C."/>
            <person name="Tian Q."/>
            <person name="Mei H."/>
            <person name="Zhang T."/>
            <person name="Gao T."/>
            <person name="Zhang H."/>
        </authorList>
    </citation>
    <scope>NUCLEOTIDE SEQUENCE</scope>
    <source>
        <strain evidence="1">G02</strain>
    </source>
</reference>
<protein>
    <submittedName>
        <fullName evidence="1">Uncharacterized protein</fullName>
    </submittedName>
</protein>
<gene>
    <name evidence="1" type="ORF">Sradi_1983800</name>
</gene>